<feature type="domain" description="GerMN" evidence="2">
    <location>
        <begin position="98"/>
        <end position="187"/>
    </location>
</feature>
<dbReference type="KEGG" id="amic:Ami3637_06025"/>
<dbReference type="Pfam" id="PF10646">
    <property type="entry name" value="Germane"/>
    <property type="match status" value="1"/>
</dbReference>
<keyword evidence="4" id="KW-1185">Reference proteome</keyword>
<reference evidence="3 4" key="1">
    <citation type="submission" date="2020-01" db="EMBL/GenBank/DDBJ databases">
        <title>Genomic analysis of Aminipila sp. CBA3637.</title>
        <authorList>
            <person name="Kim Y.B."/>
            <person name="Roh S.W."/>
        </authorList>
    </citation>
    <scope>NUCLEOTIDE SEQUENCE [LARGE SCALE GENOMIC DNA]</scope>
    <source>
        <strain evidence="3 4">CBA3637</strain>
    </source>
</reference>
<keyword evidence="1" id="KW-0812">Transmembrane</keyword>
<evidence type="ECO:0000313" key="3">
    <source>
        <dbReference type="EMBL" id="QHI72013.1"/>
    </source>
</evidence>
<dbReference type="InterPro" id="IPR019606">
    <property type="entry name" value="GerMN"/>
</dbReference>
<evidence type="ECO:0000259" key="2">
    <source>
        <dbReference type="SMART" id="SM00909"/>
    </source>
</evidence>
<dbReference type="SMART" id="SM00909">
    <property type="entry name" value="Germane"/>
    <property type="match status" value="1"/>
</dbReference>
<proteinExistence type="predicted"/>
<protein>
    <recommendedName>
        <fullName evidence="2">GerMN domain-containing protein</fullName>
    </recommendedName>
</protein>
<dbReference type="AlphaFoldDB" id="A0A6P1MFQ7"/>
<dbReference type="Proteomes" id="UP000463883">
    <property type="component" value="Chromosome"/>
</dbReference>
<dbReference type="EMBL" id="CP047591">
    <property type="protein sequence ID" value="QHI72013.1"/>
    <property type="molecule type" value="Genomic_DNA"/>
</dbReference>
<gene>
    <name evidence="3" type="ORF">Ami3637_06025</name>
</gene>
<evidence type="ECO:0000313" key="4">
    <source>
        <dbReference type="Proteomes" id="UP000463883"/>
    </source>
</evidence>
<keyword evidence="1" id="KW-0472">Membrane</keyword>
<dbReference type="RefSeq" id="WP_162361783.1">
    <property type="nucleotide sequence ID" value="NZ_CP047591.1"/>
</dbReference>
<organism evidence="3 4">
    <name type="scientific">Aminipila terrae</name>
    <dbReference type="NCBI Taxonomy" id="2697030"/>
    <lineage>
        <taxon>Bacteria</taxon>
        <taxon>Bacillati</taxon>
        <taxon>Bacillota</taxon>
        <taxon>Clostridia</taxon>
        <taxon>Peptostreptococcales</taxon>
        <taxon>Anaerovoracaceae</taxon>
        <taxon>Aminipila</taxon>
    </lineage>
</organism>
<feature type="transmembrane region" description="Helical" evidence="1">
    <location>
        <begin position="12"/>
        <end position="33"/>
    </location>
</feature>
<evidence type="ECO:0000256" key="1">
    <source>
        <dbReference type="SAM" id="Phobius"/>
    </source>
</evidence>
<keyword evidence="1" id="KW-1133">Transmembrane helix</keyword>
<name>A0A6P1MFQ7_9FIRM</name>
<accession>A0A6P1MFQ7</accession>
<sequence>MGERQNWKLDKLMWRIFCFTMGAVLIVTSVMGLSGCGHKKAEEQQVNKQLKLYYANSDFIVNGDESKGALVEYDGISIYVPEKTPKGMTDEEAASYAYTEAITHLWQVPEALKNANTLVTEKFGIHNITCKDGTAYVDLIGKNLKDGGGSLEESIFISQIVETLTNSFHEIKQVQFLVDGKKAETLMGHCDTSEPLTEGLYKTDKDKTQ</sequence>